<dbReference type="GO" id="GO:0019789">
    <property type="term" value="F:SUMO transferase activity"/>
    <property type="evidence" value="ECO:0007669"/>
    <property type="project" value="EnsemblFungi"/>
</dbReference>
<keyword evidence="1" id="KW-0469">Meiosis</keyword>
<dbReference type="GO" id="GO:0035861">
    <property type="term" value="C:site of double-strand break"/>
    <property type="evidence" value="ECO:0007669"/>
    <property type="project" value="EnsemblFungi"/>
</dbReference>
<dbReference type="EMBL" id="LLZZ01000144">
    <property type="protein sequence ID" value="KTA99496.1"/>
    <property type="molecule type" value="Genomic_DNA"/>
</dbReference>
<dbReference type="Pfam" id="PF14634">
    <property type="entry name" value="zf-RING_5"/>
    <property type="match status" value="1"/>
</dbReference>
<dbReference type="VEuPathDB" id="FungiDB:GVI51_C02431"/>
<dbReference type="AlphaFoldDB" id="A0A0W0DTJ8"/>
<reference evidence="3 4" key="1">
    <citation type="submission" date="2015-10" db="EMBL/GenBank/DDBJ databases">
        <title>Draft genomes sequences of Candida glabrata isolates 1A, 1B, 2A, 2B, 3A and 3B.</title>
        <authorList>
            <person name="Haavelsrud O.E."/>
            <person name="Gaustad P."/>
        </authorList>
    </citation>
    <scope>NUCLEOTIDE SEQUENCE [LARGE SCALE GENOMIC DNA]</scope>
    <source>
        <strain evidence="3">910700640</strain>
    </source>
</reference>
<sequence length="350" mass="40053">MPENQFSQPFVHCGVCHRRHSVEDPLWLTSCAHLLCQAHLTPTKVCGVCGTRDISCLRLTNDKPLPNEVDAYFQPISGLVENMYNVCQFQYVGLLDQCNYYQKISITLKEKCNRQQQLLYKAKQELDNIPRLKRRIDELESLLKEGNYGIKKSKDNWTHTKRSLPQTVDLTIENSDQEEDQNFIQKLKNNTGLRKITPKVAPNNISAESSSHKMSITPGIFAMAESTQLISNQTTTSSVNNNQLKFKTNIHRSPSSNIMTKDLQHSNQIMPQVLNKLTMLKRNNTVSTSNIEKSNTQMATHRSYLGTYNHPNSTMLLNRRRANSQQQPKSSKQSNFEMLRRVPSSNKNGR</sequence>
<dbReference type="GO" id="GO:0000724">
    <property type="term" value="P:double-strand break repair via homologous recombination"/>
    <property type="evidence" value="ECO:0007669"/>
    <property type="project" value="EnsemblFungi"/>
</dbReference>
<dbReference type="Proteomes" id="UP000054886">
    <property type="component" value="Unassembled WGS sequence"/>
</dbReference>
<evidence type="ECO:0000256" key="2">
    <source>
        <dbReference type="SAM" id="MobiDB-lite"/>
    </source>
</evidence>
<dbReference type="GO" id="GO:0000795">
    <property type="term" value="C:synaptonemal complex"/>
    <property type="evidence" value="ECO:0007669"/>
    <property type="project" value="InterPro"/>
</dbReference>
<dbReference type="VEuPathDB" id="FungiDB:GWK60_C02255"/>
<dbReference type="InterPro" id="IPR001841">
    <property type="entry name" value="Znf_RING"/>
</dbReference>
<organism evidence="3 4">
    <name type="scientific">Candida glabrata</name>
    <name type="common">Yeast</name>
    <name type="synonym">Torulopsis glabrata</name>
    <dbReference type="NCBI Taxonomy" id="5478"/>
    <lineage>
        <taxon>Eukaryota</taxon>
        <taxon>Fungi</taxon>
        <taxon>Dikarya</taxon>
        <taxon>Ascomycota</taxon>
        <taxon>Saccharomycotina</taxon>
        <taxon>Saccharomycetes</taxon>
        <taxon>Saccharomycetales</taxon>
        <taxon>Saccharomycetaceae</taxon>
        <taxon>Nakaseomyces</taxon>
    </lineage>
</organism>
<proteinExistence type="predicted"/>
<dbReference type="GO" id="GO:0007130">
    <property type="term" value="P:synaptonemal complex assembly"/>
    <property type="evidence" value="ECO:0007669"/>
    <property type="project" value="EnsemblFungi"/>
</dbReference>
<evidence type="ECO:0000313" key="3">
    <source>
        <dbReference type="EMBL" id="KTA99496.1"/>
    </source>
</evidence>
<dbReference type="GO" id="GO:0003682">
    <property type="term" value="F:chromatin binding"/>
    <property type="evidence" value="ECO:0007669"/>
    <property type="project" value="EnsemblFungi"/>
</dbReference>
<feature type="compositionally biased region" description="Low complexity" evidence="2">
    <location>
        <begin position="324"/>
        <end position="334"/>
    </location>
</feature>
<dbReference type="InterPro" id="IPR042123">
    <property type="entry name" value="Zip3/RNF212-like"/>
</dbReference>
<gene>
    <name evidence="3" type="ORF">AO440_000506</name>
</gene>
<dbReference type="PANTHER" id="PTHR22663:SF17">
    <property type="entry name" value="RING FINGER PROTEIN NARYA-RELATED"/>
    <property type="match status" value="1"/>
</dbReference>
<feature type="region of interest" description="Disordered" evidence="2">
    <location>
        <begin position="320"/>
        <end position="350"/>
    </location>
</feature>
<dbReference type="GO" id="GO:0007131">
    <property type="term" value="P:reciprocal meiotic recombination"/>
    <property type="evidence" value="ECO:0007669"/>
    <property type="project" value="EnsemblFungi"/>
</dbReference>
<dbReference type="GO" id="GO:0016925">
    <property type="term" value="P:protein sumoylation"/>
    <property type="evidence" value="ECO:0007669"/>
    <property type="project" value="EnsemblFungi"/>
</dbReference>
<dbReference type="GO" id="GO:0000775">
    <property type="term" value="C:chromosome, centromeric region"/>
    <property type="evidence" value="ECO:0007669"/>
    <property type="project" value="EnsemblFungi"/>
</dbReference>
<evidence type="ECO:0000313" key="4">
    <source>
        <dbReference type="Proteomes" id="UP000054886"/>
    </source>
</evidence>
<dbReference type="PANTHER" id="PTHR22663">
    <property type="entry name" value="RING FINGER PROTEIN NARYA-RELATED"/>
    <property type="match status" value="1"/>
</dbReference>
<dbReference type="VEuPathDB" id="FungiDB:CAGL0C02629g"/>
<evidence type="ECO:0000256" key="1">
    <source>
        <dbReference type="ARBA" id="ARBA00023254"/>
    </source>
</evidence>
<dbReference type="VEuPathDB" id="FungiDB:B1J91_C02629g"/>
<name>A0A0W0DTJ8_CANGB</name>
<accession>A0A0W0DTJ8</accession>
<protein>
    <submittedName>
        <fullName evidence="3">Chromosome stability protein 9</fullName>
    </submittedName>
</protein>
<comment type="caution">
    <text evidence="3">The sequence shown here is derived from an EMBL/GenBank/DDBJ whole genome shotgun (WGS) entry which is preliminary data.</text>
</comment>